<dbReference type="InterPro" id="IPR005835">
    <property type="entry name" value="NTP_transferase_dom"/>
</dbReference>
<reference evidence="4" key="1">
    <citation type="journal article" date="2013" name="Stand. Genomic Sci.">
        <title>Genome sequence of the thermophilic fresh-water bacterium Spirochaeta caldaria type strain (H1(T)), reclassification of Spirochaeta caldaria, Spirochaeta stenostrepta, and Spirochaeta zuelzerae in the genus Treponema as Treponema caldaria comb. nov., Treponema stenostrepta comb. nov., and Treponema zuelzerae comb. nov., and emendation of the genus Treponema.</title>
        <authorList>
            <person name="Abt B."/>
            <person name="Goker M."/>
            <person name="Scheuner C."/>
            <person name="Han C."/>
            <person name="Lu M."/>
            <person name="Misra M."/>
            <person name="Lapidus A."/>
            <person name="Nolan M."/>
            <person name="Lucas S."/>
            <person name="Hammon N."/>
            <person name="Deshpande S."/>
            <person name="Cheng J.F."/>
            <person name="Tapia R."/>
            <person name="Goodwin L.A."/>
            <person name="Pitluck S."/>
            <person name="Liolios K."/>
            <person name="Pagani I."/>
            <person name="Ivanova N."/>
            <person name="Mavromatis K."/>
            <person name="Mikhailova N."/>
            <person name="Huntemann M."/>
            <person name="Pati A."/>
            <person name="Chen A."/>
            <person name="Palaniappan K."/>
            <person name="Land M."/>
            <person name="Hauser L."/>
            <person name="Jeffries C.D."/>
            <person name="Rohde M."/>
            <person name="Spring S."/>
            <person name="Gronow S."/>
            <person name="Detter J.C."/>
            <person name="Bristow J."/>
            <person name="Eisen J.A."/>
            <person name="Markowitz V."/>
            <person name="Hugenholtz P."/>
            <person name="Kyrpides N.C."/>
            <person name="Woyke T."/>
            <person name="Klenk H.P."/>
        </authorList>
    </citation>
    <scope>NUCLEOTIDE SEQUENCE</scope>
    <source>
        <strain evidence="4">ATCC 51460 / DSM 7334 / H1</strain>
    </source>
</reference>
<proteinExistence type="predicted"/>
<dbReference type="HOGENOM" id="CLU_045375_0_0_12"/>
<dbReference type="Pfam" id="PF00571">
    <property type="entry name" value="CBS"/>
    <property type="match status" value="1"/>
</dbReference>
<dbReference type="AlphaFoldDB" id="F8F021"/>
<dbReference type="InterPro" id="IPR029044">
    <property type="entry name" value="Nucleotide-diphossugar_trans"/>
</dbReference>
<evidence type="ECO:0000256" key="1">
    <source>
        <dbReference type="PROSITE-ProRule" id="PRU00703"/>
    </source>
</evidence>
<dbReference type="KEGG" id="scd:Spica_0512"/>
<gene>
    <name evidence="3" type="ordered locus">Spica_0512</name>
</gene>
<dbReference type="InterPro" id="IPR000644">
    <property type="entry name" value="CBS_dom"/>
</dbReference>
<dbReference type="Proteomes" id="UP000000503">
    <property type="component" value="Chromosome"/>
</dbReference>
<dbReference type="InterPro" id="IPR050486">
    <property type="entry name" value="Mannose-1P_guanyltransferase"/>
</dbReference>
<dbReference type="EMBL" id="CP002868">
    <property type="protein sequence ID" value="AEJ18674.1"/>
    <property type="molecule type" value="Genomic_DNA"/>
</dbReference>
<name>F8F021_GRAC1</name>
<dbReference type="PANTHER" id="PTHR22572">
    <property type="entry name" value="SUGAR-1-PHOSPHATE GUANYL TRANSFERASE"/>
    <property type="match status" value="1"/>
</dbReference>
<dbReference type="PROSITE" id="PS51371">
    <property type="entry name" value="CBS"/>
    <property type="match status" value="1"/>
</dbReference>
<dbReference type="Gene3D" id="3.10.580.10">
    <property type="entry name" value="CBS-domain"/>
    <property type="match status" value="1"/>
</dbReference>
<dbReference type="Pfam" id="PF00483">
    <property type="entry name" value="NTP_transferase"/>
    <property type="match status" value="1"/>
</dbReference>
<accession>F8F021</accession>
<sequence>MHSLNEKVIIIKESARIKDALKLIDSNSEGLLFVVDNKNKLIGALSDGDIRRALISGKSLVDTIDDIYNKNPFYIFNDEYNEEYVKEVMVKNRYEVVPIINSSFFIEAYVTWDDLLSTDEYKKQWKKLNIPVVIMAGGKGTRMAPFTNVLPKPLIPIGNKTILELIIQEFLKHNILLYYFTINYKGEMIRAYFEGIEKNYEIKYLKEDDFYGTAGSLKLLPSELKGPIIVSNCDIMVKADYADVIKFHTETNASLTILSSIQHHTIPYGVIKYKEGGIVTEIEEKPEYSMCVNTGVYVVNAECLSLIPDKKVFHMTDLIEVLMKNGKKVVAYPINENEFIDIGQWDEYRKVVQKISVDF</sequence>
<feature type="domain" description="CBS" evidence="2">
    <location>
        <begin position="1"/>
        <end position="60"/>
    </location>
</feature>
<dbReference type="SMART" id="SM00116">
    <property type="entry name" value="CBS"/>
    <property type="match status" value="1"/>
</dbReference>
<evidence type="ECO:0000259" key="2">
    <source>
        <dbReference type="PROSITE" id="PS51371"/>
    </source>
</evidence>
<dbReference type="RefSeq" id="WP_013967986.1">
    <property type="nucleotide sequence ID" value="NC_015732.1"/>
</dbReference>
<dbReference type="SUPFAM" id="SSF54631">
    <property type="entry name" value="CBS-domain pair"/>
    <property type="match status" value="1"/>
</dbReference>
<dbReference type="OrthoDB" id="9801899at2"/>
<organism evidence="3 4">
    <name type="scientific">Gracilinema caldarium (strain ATCC 51460 / DSM 7334 / H1)</name>
    <name type="common">Treponema caldarium</name>
    <dbReference type="NCBI Taxonomy" id="744872"/>
    <lineage>
        <taxon>Bacteria</taxon>
        <taxon>Pseudomonadati</taxon>
        <taxon>Spirochaetota</taxon>
        <taxon>Spirochaetia</taxon>
        <taxon>Spirochaetales</taxon>
        <taxon>Breznakiellaceae</taxon>
        <taxon>Gracilinema</taxon>
    </lineage>
</organism>
<evidence type="ECO:0000313" key="3">
    <source>
        <dbReference type="EMBL" id="AEJ18674.1"/>
    </source>
</evidence>
<dbReference type="eggNOG" id="COG1208">
    <property type="taxonomic scope" value="Bacteria"/>
</dbReference>
<protein>
    <submittedName>
        <fullName evidence="3">CBS domain containing protein</fullName>
    </submittedName>
</protein>
<dbReference type="eggNOG" id="COG0517">
    <property type="taxonomic scope" value="Bacteria"/>
</dbReference>
<dbReference type="Gene3D" id="3.90.550.10">
    <property type="entry name" value="Spore Coat Polysaccharide Biosynthesis Protein SpsA, Chain A"/>
    <property type="match status" value="1"/>
</dbReference>
<keyword evidence="4" id="KW-1185">Reference proteome</keyword>
<keyword evidence="1" id="KW-0129">CBS domain</keyword>
<evidence type="ECO:0000313" key="4">
    <source>
        <dbReference type="Proteomes" id="UP000000503"/>
    </source>
</evidence>
<dbReference type="SUPFAM" id="SSF53448">
    <property type="entry name" value="Nucleotide-diphospho-sugar transferases"/>
    <property type="match status" value="1"/>
</dbReference>
<dbReference type="InterPro" id="IPR046342">
    <property type="entry name" value="CBS_dom_sf"/>
</dbReference>
<dbReference type="STRING" id="744872.Spica_0512"/>